<evidence type="ECO:0000256" key="4">
    <source>
        <dbReference type="ARBA" id="ARBA00021095"/>
    </source>
</evidence>
<keyword evidence="9" id="KW-0249">Electron transport</keyword>
<keyword evidence="7 16" id="KW-0812">Transmembrane</keyword>
<evidence type="ECO:0000256" key="1">
    <source>
        <dbReference type="ARBA" id="ARBA00004225"/>
    </source>
</evidence>
<evidence type="ECO:0000256" key="11">
    <source>
        <dbReference type="ARBA" id="ARBA00023027"/>
    </source>
</evidence>
<evidence type="ECO:0000256" key="7">
    <source>
        <dbReference type="ARBA" id="ARBA00022692"/>
    </source>
</evidence>
<name>L0EAN1_CALMF</name>
<evidence type="ECO:0000313" key="17">
    <source>
        <dbReference type="EMBL" id="AGA56204.1"/>
    </source>
</evidence>
<evidence type="ECO:0000256" key="13">
    <source>
        <dbReference type="ARBA" id="ARBA00023136"/>
    </source>
</evidence>
<sequence length="174" mass="19497">MMFVTLPVIVFSSFMFTRLFHPLSMGLILLSQTCLMCVTAGLMTQSFWFSYILFLIFLGGLLVLFIYVASLASNEPFSLSTVSLNFVMTMILFLVMSLLTDTLLLASNLHLTHSSLFINMFNQLELVGTIYSMPSMTLTLYLVVYLLLTLLVAVKITNNNLGPLRLATYDLTST</sequence>
<gene>
    <name evidence="17" type="primary">ND6</name>
</gene>
<protein>
    <recommendedName>
        <fullName evidence="4">NADH-ubiquinone oxidoreductase chain 6</fullName>
        <ecNumber evidence="3">7.1.1.2</ecNumber>
    </recommendedName>
    <alternativeName>
        <fullName evidence="14">NADH dehydrogenase subunit 6</fullName>
    </alternativeName>
</protein>
<keyword evidence="11" id="KW-0520">NAD</keyword>
<accession>L0EAN1</accession>
<feature type="transmembrane region" description="Helical" evidence="16">
    <location>
        <begin position="84"/>
        <end position="106"/>
    </location>
</feature>
<dbReference type="InterPro" id="IPR050269">
    <property type="entry name" value="ComplexI_Subunit6"/>
</dbReference>
<evidence type="ECO:0000256" key="15">
    <source>
        <dbReference type="ARBA" id="ARBA00049551"/>
    </source>
</evidence>
<proteinExistence type="inferred from homology"/>
<dbReference type="GO" id="GO:0008137">
    <property type="term" value="F:NADH dehydrogenase (ubiquinone) activity"/>
    <property type="evidence" value="ECO:0007669"/>
    <property type="project" value="UniProtKB-EC"/>
</dbReference>
<dbReference type="EMBL" id="KC107812">
    <property type="protein sequence ID" value="AGA56204.1"/>
    <property type="molecule type" value="Genomic_DNA"/>
</dbReference>
<comment type="catalytic activity">
    <reaction evidence="15">
        <text>a ubiquinone + NADH + 5 H(+)(in) = a ubiquinol + NAD(+) + 4 H(+)(out)</text>
        <dbReference type="Rhea" id="RHEA:29091"/>
        <dbReference type="Rhea" id="RHEA-COMP:9565"/>
        <dbReference type="Rhea" id="RHEA-COMP:9566"/>
        <dbReference type="ChEBI" id="CHEBI:15378"/>
        <dbReference type="ChEBI" id="CHEBI:16389"/>
        <dbReference type="ChEBI" id="CHEBI:17976"/>
        <dbReference type="ChEBI" id="CHEBI:57540"/>
        <dbReference type="ChEBI" id="CHEBI:57945"/>
        <dbReference type="EC" id="7.1.1.2"/>
    </reaction>
</comment>
<keyword evidence="8" id="KW-1278">Translocase</keyword>
<evidence type="ECO:0000256" key="5">
    <source>
        <dbReference type="ARBA" id="ARBA00022448"/>
    </source>
</evidence>
<evidence type="ECO:0000256" key="6">
    <source>
        <dbReference type="ARBA" id="ARBA00022660"/>
    </source>
</evidence>
<comment type="similarity">
    <text evidence="2">Belongs to the complex I subunit 6 family.</text>
</comment>
<feature type="transmembrane region" description="Helical" evidence="16">
    <location>
        <begin position="20"/>
        <end position="42"/>
    </location>
</feature>
<dbReference type="GO" id="GO:0031966">
    <property type="term" value="C:mitochondrial membrane"/>
    <property type="evidence" value="ECO:0007669"/>
    <property type="project" value="UniProtKB-SubCell"/>
</dbReference>
<evidence type="ECO:0000256" key="14">
    <source>
        <dbReference type="ARBA" id="ARBA00031019"/>
    </source>
</evidence>
<geneLocation type="mitochondrion" evidence="17"/>
<keyword evidence="5" id="KW-0813">Transport</keyword>
<dbReference type="PANTHER" id="PTHR11435:SF1">
    <property type="entry name" value="NADH-UBIQUINONE OXIDOREDUCTASE CHAIN 6"/>
    <property type="match status" value="1"/>
</dbReference>
<keyword evidence="13 16" id="KW-0472">Membrane</keyword>
<evidence type="ECO:0000256" key="9">
    <source>
        <dbReference type="ARBA" id="ARBA00022982"/>
    </source>
</evidence>
<dbReference type="EC" id="7.1.1.2" evidence="3"/>
<keyword evidence="6" id="KW-0679">Respiratory chain</keyword>
<keyword evidence="12 17" id="KW-0496">Mitochondrion</keyword>
<dbReference type="PANTHER" id="PTHR11435">
    <property type="entry name" value="NADH UBIQUINONE OXIDOREDUCTASE SUBUNIT ND6"/>
    <property type="match status" value="1"/>
</dbReference>
<feature type="transmembrane region" description="Helical" evidence="16">
    <location>
        <begin position="126"/>
        <end position="154"/>
    </location>
</feature>
<keyword evidence="10 16" id="KW-1133">Transmembrane helix</keyword>
<evidence type="ECO:0000256" key="12">
    <source>
        <dbReference type="ARBA" id="ARBA00023128"/>
    </source>
</evidence>
<evidence type="ECO:0000256" key="2">
    <source>
        <dbReference type="ARBA" id="ARBA00005698"/>
    </source>
</evidence>
<evidence type="ECO:0000256" key="16">
    <source>
        <dbReference type="SAM" id="Phobius"/>
    </source>
</evidence>
<comment type="subcellular location">
    <subcellularLocation>
        <location evidence="1">Mitochondrion membrane</location>
        <topology evidence="1">Multi-pass membrane protein</topology>
    </subcellularLocation>
</comment>
<organism evidence="17">
    <name type="scientific">Calocaris macandreae</name>
    <name type="common">Mud-burrowing shrimp</name>
    <dbReference type="NCBI Taxonomy" id="1267412"/>
    <lineage>
        <taxon>Eukaryota</taxon>
        <taxon>Metazoa</taxon>
        <taxon>Ecdysozoa</taxon>
        <taxon>Arthropoda</taxon>
        <taxon>Crustacea</taxon>
        <taxon>Multicrustacea</taxon>
        <taxon>Malacostraca</taxon>
        <taxon>Eumalacostraca</taxon>
        <taxon>Eucarida</taxon>
        <taxon>Decapoda</taxon>
        <taxon>Pleocyemata</taxon>
        <taxon>Axiidea</taxon>
        <taxon>Axiidae</taxon>
        <taxon>Calocaris</taxon>
    </lineage>
</organism>
<evidence type="ECO:0000256" key="10">
    <source>
        <dbReference type="ARBA" id="ARBA00022989"/>
    </source>
</evidence>
<dbReference type="AlphaFoldDB" id="L0EAN1"/>
<evidence type="ECO:0000256" key="8">
    <source>
        <dbReference type="ARBA" id="ARBA00022967"/>
    </source>
</evidence>
<evidence type="ECO:0000256" key="3">
    <source>
        <dbReference type="ARBA" id="ARBA00012944"/>
    </source>
</evidence>
<reference evidence="17" key="1">
    <citation type="journal article" date="2013" name="Mol. Phylogenet. Evol.">
        <title>Mitogenomic analysis of decapod crustacean phylogeny corroborates traditional views on their relationships.</title>
        <authorList>
            <person name="Shen H."/>
            <person name="Braband A."/>
            <person name="Scholtz G."/>
        </authorList>
    </citation>
    <scope>NUCLEOTIDE SEQUENCE</scope>
</reference>
<feature type="transmembrane region" description="Helical" evidence="16">
    <location>
        <begin position="48"/>
        <end position="72"/>
    </location>
</feature>